<keyword evidence="5" id="KW-0808">Transferase</keyword>
<evidence type="ECO:0000256" key="8">
    <source>
        <dbReference type="ARBA" id="ARBA00022777"/>
    </source>
</evidence>
<organism evidence="20 21">
    <name type="scientific">Cryomyces minteri</name>
    <dbReference type="NCBI Taxonomy" id="331657"/>
    <lineage>
        <taxon>Eukaryota</taxon>
        <taxon>Fungi</taxon>
        <taxon>Dikarya</taxon>
        <taxon>Ascomycota</taxon>
        <taxon>Pezizomycotina</taxon>
        <taxon>Dothideomycetes</taxon>
        <taxon>Dothideomycetes incertae sedis</taxon>
        <taxon>Cryomyces</taxon>
    </lineage>
</organism>
<evidence type="ECO:0000256" key="5">
    <source>
        <dbReference type="ARBA" id="ARBA00022679"/>
    </source>
</evidence>
<dbReference type="SMART" id="SM00388">
    <property type="entry name" value="HisKA"/>
    <property type="match status" value="1"/>
</dbReference>
<keyword evidence="7" id="KW-0547">Nucleotide-binding</keyword>
<keyword evidence="15" id="KW-0175">Coiled coil</keyword>
<dbReference type="Proteomes" id="UP000308768">
    <property type="component" value="Unassembled WGS sequence"/>
</dbReference>
<evidence type="ECO:0000256" key="2">
    <source>
        <dbReference type="ARBA" id="ARBA00004370"/>
    </source>
</evidence>
<keyword evidence="10 17" id="KW-1133">Transmembrane helix</keyword>
<proteinExistence type="predicted"/>
<gene>
    <name evidence="20" type="ORF">B0A49_05652</name>
</gene>
<evidence type="ECO:0000256" key="14">
    <source>
        <dbReference type="PROSITE-ProRule" id="PRU00169"/>
    </source>
</evidence>
<dbReference type="EC" id="2.7.13.3" evidence="3"/>
<evidence type="ECO:0000313" key="20">
    <source>
        <dbReference type="EMBL" id="TKA75005.1"/>
    </source>
</evidence>
<feature type="region of interest" description="Disordered" evidence="16">
    <location>
        <begin position="1113"/>
        <end position="1143"/>
    </location>
</feature>
<dbReference type="Gene3D" id="3.40.50.2300">
    <property type="match status" value="1"/>
</dbReference>
<keyword evidence="9" id="KW-0067">ATP-binding</keyword>
<keyword evidence="6 17" id="KW-0812">Transmembrane</keyword>
<protein>
    <recommendedName>
        <fullName evidence="3">histidine kinase</fullName>
        <ecNumber evidence="3">2.7.13.3</ecNumber>
    </recommendedName>
</protein>
<evidence type="ECO:0000256" key="11">
    <source>
        <dbReference type="ARBA" id="ARBA00023012"/>
    </source>
</evidence>
<comment type="catalytic activity">
    <reaction evidence="1">
        <text>ATP + protein L-histidine = ADP + protein N-phospho-L-histidine.</text>
        <dbReference type="EC" id="2.7.13.3"/>
    </reaction>
</comment>
<feature type="domain" description="Histidine kinase" evidence="18">
    <location>
        <begin position="560"/>
        <end position="880"/>
    </location>
</feature>
<comment type="subcellular location">
    <subcellularLocation>
        <location evidence="2">Membrane</location>
    </subcellularLocation>
</comment>
<dbReference type="GO" id="GO:0005524">
    <property type="term" value="F:ATP binding"/>
    <property type="evidence" value="ECO:0007669"/>
    <property type="project" value="UniProtKB-KW"/>
</dbReference>
<dbReference type="InterPro" id="IPR036890">
    <property type="entry name" value="HATPase_C_sf"/>
</dbReference>
<accession>A0A4U0XJS8</accession>
<keyword evidence="11" id="KW-0902">Two-component regulatory system</keyword>
<dbReference type="FunFam" id="3.40.50.2300:FF:000289">
    <property type="entry name" value="Osmosensing histidine protein kinase SLN1"/>
    <property type="match status" value="1"/>
</dbReference>
<reference evidence="20 21" key="1">
    <citation type="submission" date="2017-03" db="EMBL/GenBank/DDBJ databases">
        <title>Genomes of endolithic fungi from Antarctica.</title>
        <authorList>
            <person name="Coleine C."/>
            <person name="Masonjones S."/>
            <person name="Stajich J.E."/>
        </authorList>
    </citation>
    <scope>NUCLEOTIDE SEQUENCE [LARGE SCALE GENOMIC DNA]</scope>
    <source>
        <strain evidence="20 21">CCFEE 5187</strain>
    </source>
</reference>
<dbReference type="GO" id="GO:0007234">
    <property type="term" value="P:osmosensory signaling via phosphorelay pathway"/>
    <property type="evidence" value="ECO:0007669"/>
    <property type="project" value="UniProtKB-ARBA"/>
</dbReference>
<dbReference type="CDD" id="cd16922">
    <property type="entry name" value="HATPase_EvgS-ArcB-TorS-like"/>
    <property type="match status" value="1"/>
</dbReference>
<dbReference type="PANTHER" id="PTHR43047:SF72">
    <property type="entry name" value="OSMOSENSING HISTIDINE PROTEIN KINASE SLN1"/>
    <property type="match status" value="1"/>
</dbReference>
<keyword evidence="8" id="KW-0418">Kinase</keyword>
<dbReference type="CDD" id="cd00082">
    <property type="entry name" value="HisKA"/>
    <property type="match status" value="1"/>
</dbReference>
<dbReference type="InterPro" id="IPR001789">
    <property type="entry name" value="Sig_transdc_resp-reg_receiver"/>
</dbReference>
<dbReference type="Pfam" id="PF02518">
    <property type="entry name" value="HATPase_c"/>
    <property type="match status" value="1"/>
</dbReference>
<dbReference type="SUPFAM" id="SSF55874">
    <property type="entry name" value="ATPase domain of HSP90 chaperone/DNA topoisomerase II/histidine kinase"/>
    <property type="match status" value="1"/>
</dbReference>
<keyword evidence="12 17" id="KW-0472">Membrane</keyword>
<dbReference type="STRING" id="331657.A0A4U0XJS8"/>
<dbReference type="FunFam" id="1.10.287.130:FF:000004">
    <property type="entry name" value="Ethylene receptor 1"/>
    <property type="match status" value="1"/>
</dbReference>
<keyword evidence="4 14" id="KW-0597">Phosphoprotein</keyword>
<dbReference type="GO" id="GO:0000155">
    <property type="term" value="F:phosphorelay sensor kinase activity"/>
    <property type="evidence" value="ECO:0007669"/>
    <property type="project" value="InterPro"/>
</dbReference>
<dbReference type="EMBL" id="NAJN01000320">
    <property type="protein sequence ID" value="TKA75005.1"/>
    <property type="molecule type" value="Genomic_DNA"/>
</dbReference>
<dbReference type="Pfam" id="PF00072">
    <property type="entry name" value="Response_reg"/>
    <property type="match status" value="1"/>
</dbReference>
<dbReference type="Pfam" id="PF00512">
    <property type="entry name" value="HisKA"/>
    <property type="match status" value="1"/>
</dbReference>
<evidence type="ECO:0000256" key="1">
    <source>
        <dbReference type="ARBA" id="ARBA00000085"/>
    </source>
</evidence>
<dbReference type="PROSITE" id="PS50109">
    <property type="entry name" value="HIS_KIN"/>
    <property type="match status" value="1"/>
</dbReference>
<evidence type="ECO:0000256" key="7">
    <source>
        <dbReference type="ARBA" id="ARBA00022741"/>
    </source>
</evidence>
<dbReference type="InterPro" id="IPR011006">
    <property type="entry name" value="CheY-like_superfamily"/>
</dbReference>
<feature type="region of interest" description="Disordered" evidence="16">
    <location>
        <begin position="436"/>
        <end position="459"/>
    </location>
</feature>
<feature type="coiled-coil region" evidence="15">
    <location>
        <begin position="519"/>
        <end position="546"/>
    </location>
</feature>
<dbReference type="PANTHER" id="PTHR43047">
    <property type="entry name" value="TWO-COMPONENT HISTIDINE PROTEIN KINASE"/>
    <property type="match status" value="1"/>
</dbReference>
<evidence type="ECO:0000256" key="9">
    <source>
        <dbReference type="ARBA" id="ARBA00022840"/>
    </source>
</evidence>
<dbReference type="AlphaFoldDB" id="A0A4U0XJS8"/>
<evidence type="ECO:0000256" key="10">
    <source>
        <dbReference type="ARBA" id="ARBA00022989"/>
    </source>
</evidence>
<feature type="compositionally biased region" description="Polar residues" evidence="16">
    <location>
        <begin position="436"/>
        <end position="447"/>
    </location>
</feature>
<evidence type="ECO:0000256" key="13">
    <source>
        <dbReference type="ARBA" id="ARBA00023180"/>
    </source>
</evidence>
<dbReference type="InterPro" id="IPR004358">
    <property type="entry name" value="Sig_transdc_His_kin-like_C"/>
</dbReference>
<dbReference type="SMART" id="SM00448">
    <property type="entry name" value="REC"/>
    <property type="match status" value="1"/>
</dbReference>
<keyword evidence="13" id="KW-0325">Glycoprotein</keyword>
<feature type="region of interest" description="Disordered" evidence="16">
    <location>
        <begin position="892"/>
        <end position="926"/>
    </location>
</feature>
<feature type="transmembrane region" description="Helical" evidence="17">
    <location>
        <begin position="12"/>
        <end position="30"/>
    </location>
</feature>
<evidence type="ECO:0000256" key="4">
    <source>
        <dbReference type="ARBA" id="ARBA00022553"/>
    </source>
</evidence>
<dbReference type="InterPro" id="IPR005467">
    <property type="entry name" value="His_kinase_dom"/>
</dbReference>
<dbReference type="InterPro" id="IPR036097">
    <property type="entry name" value="HisK_dim/P_sf"/>
</dbReference>
<keyword evidence="21" id="KW-1185">Reference proteome</keyword>
<dbReference type="SUPFAM" id="SSF47384">
    <property type="entry name" value="Homodimeric domain of signal transducing histidine kinase"/>
    <property type="match status" value="1"/>
</dbReference>
<evidence type="ECO:0000256" key="6">
    <source>
        <dbReference type="ARBA" id="ARBA00022692"/>
    </source>
</evidence>
<dbReference type="Gene3D" id="1.10.287.130">
    <property type="match status" value="1"/>
</dbReference>
<evidence type="ECO:0000313" key="21">
    <source>
        <dbReference type="Proteomes" id="UP000308768"/>
    </source>
</evidence>
<dbReference type="GO" id="GO:0009927">
    <property type="term" value="F:histidine phosphotransfer kinase activity"/>
    <property type="evidence" value="ECO:0007669"/>
    <property type="project" value="TreeGrafter"/>
</dbReference>
<evidence type="ECO:0000256" key="17">
    <source>
        <dbReference type="SAM" id="Phobius"/>
    </source>
</evidence>
<dbReference type="InterPro" id="IPR003661">
    <property type="entry name" value="HisK_dim/P_dom"/>
</dbReference>
<dbReference type="SUPFAM" id="SSF52172">
    <property type="entry name" value="CheY-like"/>
    <property type="match status" value="1"/>
</dbReference>
<evidence type="ECO:0000256" key="12">
    <source>
        <dbReference type="ARBA" id="ARBA00023136"/>
    </source>
</evidence>
<evidence type="ECO:0000259" key="19">
    <source>
        <dbReference type="PROSITE" id="PS50110"/>
    </source>
</evidence>
<dbReference type="SMART" id="SM00387">
    <property type="entry name" value="HATPase_c"/>
    <property type="match status" value="1"/>
</dbReference>
<evidence type="ECO:0000256" key="3">
    <source>
        <dbReference type="ARBA" id="ARBA00012438"/>
    </source>
</evidence>
<evidence type="ECO:0000256" key="16">
    <source>
        <dbReference type="SAM" id="MobiDB-lite"/>
    </source>
</evidence>
<dbReference type="Gene3D" id="3.30.565.10">
    <property type="entry name" value="Histidine kinase-like ATPase, C-terminal domain"/>
    <property type="match status" value="1"/>
</dbReference>
<dbReference type="PRINTS" id="PR00344">
    <property type="entry name" value="BCTRLSENSOR"/>
</dbReference>
<feature type="domain" description="Response regulatory" evidence="19">
    <location>
        <begin position="987"/>
        <end position="1107"/>
    </location>
</feature>
<dbReference type="PROSITE" id="PS50110">
    <property type="entry name" value="RESPONSE_REGULATORY"/>
    <property type="match status" value="1"/>
</dbReference>
<sequence>MRIPIREQLGAIILLASLISLGVISIATWVTNHNFVLGIRSSRLSLTASLKASQLRSNLALMESTVKSTATRVLIQNALKLYNDQGNNTADNWNRAQADLEAALGGGQQPPLVLQSQLYPISASGPAGASSLINATSSNVMRTFELPYSFPNGTPVYLGDGDLGFPPELYPNLTYGARSATTLNEQTALYNGDLLDSRSVLLLGPWALNSSTSLVSLTVPIVNNTSATDILGWLTVILDGRLIKEVIDSPEGLGQTDVTLLIGPANSTNHFPSGFLYNSNGVAPAQSPRVHFVLPVSQNNSNRHMSHAVGTVNAPFDASTFPAVQTGLTRNQQSTNNAGSLISTHNEEGRSVSVGFAIPNTSLCDWIVVLEQEHSEVWAPINHLRNILLACVFGTVGAMLLLTLPLAHLASRPIRRLREATSKSVVAPGFTPSIASSGSYDSRNNAEYGNDDENARDTARKEGFLGSLTRWRRGRRSNRAQREEDERRRVFRIPGKVRDRKHLIHDELTDLTQTFNEMSDELMMQYERLEERVKQRTAELELSKKAAEAANESKTLFIANISHELKTPLNGILGMCAVCMQEEDPTRLKRSLGIIYKSGDLLLNLLTDLLTFSKNQVGQQLSLDEKEFRLRDISSQVLAIFDKQSKEGQIDLEVKFQGLQETEFSDLETAEDMKGYGPFGVGRLRDMILWGDQHRILQVVINLVSNSLKFTGSGGRVVLSIKCLGAALSDDDSRRTSLMSKQSRLTSTGDLTRRSKLDSDMSVLPQPKHTNTANEIDTTDKGRAYAQIMAAERSPSPPPGKTLLFEFEVEDTGPGIAEHQQQRIFEPFVQGDLGLSKKYGGTGLGLSICSQLAGLMRGTIRLKSQVGVGSTFTMRIPLRHVLNRADSTASSRVNIGGLNSRRSSVEEPRASPARSLPDDARSGRSLHFANNAPTTVAPVTFEADSQPRLVGLSQPFFASAQPLESPGSQMAAMERVAAEATKGERVRVLVAEDNKVNQEVVLRMLKLEDIYDVTLAKDGQEALDRVKESMDTHKPYDLIFMDVQMPNLDGLQSTRLIREIGYSAPIVALTAFAEESNVKDCLDSGMNYFLSKPIRRPALKKVLKEYCQPIPEVDENESTPEKEKNGAISTATPVPLSRGAAPDGAPSGFWRLSSLWRLGTTLSLAEVDSTPVLDGYGDGSGFELQSGRRVARVCDGSLDSLPDVFSPLAIVGTLQTVISVRASAAASISELFQQNQAFEEAQQLHQDVHAMPSKQPVA</sequence>
<dbReference type="OrthoDB" id="60033at2759"/>
<dbReference type="InterPro" id="IPR003594">
    <property type="entry name" value="HATPase_dom"/>
</dbReference>
<dbReference type="CDD" id="cd17546">
    <property type="entry name" value="REC_hyHK_CKI1_RcsC-like"/>
    <property type="match status" value="1"/>
</dbReference>
<feature type="modified residue" description="4-aspartylphosphate" evidence="14">
    <location>
        <position position="1042"/>
    </location>
</feature>
<comment type="caution">
    <text evidence="20">The sequence shown here is derived from an EMBL/GenBank/DDBJ whole genome shotgun (WGS) entry which is preliminary data.</text>
</comment>
<name>A0A4U0XJS8_9PEZI</name>
<evidence type="ECO:0000259" key="18">
    <source>
        <dbReference type="PROSITE" id="PS50109"/>
    </source>
</evidence>
<dbReference type="GO" id="GO:0005886">
    <property type="term" value="C:plasma membrane"/>
    <property type="evidence" value="ECO:0007669"/>
    <property type="project" value="UniProtKB-ARBA"/>
</dbReference>
<evidence type="ECO:0000256" key="15">
    <source>
        <dbReference type="SAM" id="Coils"/>
    </source>
</evidence>